<dbReference type="GO" id="GO:0009279">
    <property type="term" value="C:cell outer membrane"/>
    <property type="evidence" value="ECO:0007669"/>
    <property type="project" value="UniProtKB-SubCell"/>
</dbReference>
<dbReference type="EMBL" id="FUZU01000001">
    <property type="protein sequence ID" value="SKC64666.1"/>
    <property type="molecule type" value="Genomic_DNA"/>
</dbReference>
<comment type="subcellular location">
    <subcellularLocation>
        <location evidence="1">Cell outer membrane</location>
    </subcellularLocation>
</comment>
<name>A0A1T5KLQ2_9BACT</name>
<keyword evidence="5" id="KW-0998">Cell outer membrane</keyword>
<evidence type="ECO:0000256" key="1">
    <source>
        <dbReference type="ARBA" id="ARBA00004442"/>
    </source>
</evidence>
<dbReference type="Pfam" id="PF07980">
    <property type="entry name" value="SusD_RagB"/>
    <property type="match status" value="1"/>
</dbReference>
<sequence length="542" mass="59845">MKTKSIIIYLSLATSVLLASCSDSFLDRPALSAVTSDNFYKTNEDLKKATASLYSGSIWGAWTAECYLPIGEVLGGNMILGYNGPAVELNTFSVNGYNVNLNTEWKTMYNLIGHSNTIIHAIEELAAESIAEEDKNAALAEAKFMRAYAYFTLTRLWGDVPIIEDSRDLFDNPLVPRNHASDVYKFVANDLTFARKNLPETGDKGRVTTWSAQGLLSKVYLTQAGLNQSGTRDQALLDSAKLYAGNVCENSGLSLLANYADVFKYQNNDNQESLFAHQWPTNGGGWYGGNMLQLYSNALRINGGGGFFGIEATYDMYLQYLDLANDSIEVDSLRRKATFMYKNDKYPELNTNLTYVEGGVTKGGLKFTGNSGLKKHIIGNEKDLNLPLMTNTSSPEHTILLRLADVYLIYVEAVLGNNGTTSDAQALGYFNQIRKRAGLDEVSSINEPTLFKERRIELAGEGEYWFDMVRLSYYNPSKALERLNGDDRRVNIEIDGTTGKVTSGDSYGVITPATPNTFKLPVPSVEVTANPLLLEPAVPYSF</sequence>
<dbReference type="RefSeq" id="WP_079686800.1">
    <property type="nucleotide sequence ID" value="NZ_FUZU01000001.1"/>
</dbReference>
<keyword evidence="10" id="KW-1185">Reference proteome</keyword>
<reference evidence="9 10" key="1">
    <citation type="submission" date="2017-02" db="EMBL/GenBank/DDBJ databases">
        <authorList>
            <person name="Peterson S.W."/>
        </authorList>
    </citation>
    <scope>NUCLEOTIDE SEQUENCE [LARGE SCALE GENOMIC DNA]</scope>
    <source>
        <strain evidence="9 10">DSM 25262</strain>
    </source>
</reference>
<feature type="chain" id="PRO_5010580506" evidence="6">
    <location>
        <begin position="20"/>
        <end position="542"/>
    </location>
</feature>
<evidence type="ECO:0000256" key="3">
    <source>
        <dbReference type="ARBA" id="ARBA00022729"/>
    </source>
</evidence>
<evidence type="ECO:0000259" key="7">
    <source>
        <dbReference type="Pfam" id="PF07980"/>
    </source>
</evidence>
<comment type="similarity">
    <text evidence="2">Belongs to the SusD family.</text>
</comment>
<evidence type="ECO:0000259" key="8">
    <source>
        <dbReference type="Pfam" id="PF14322"/>
    </source>
</evidence>
<dbReference type="PROSITE" id="PS51257">
    <property type="entry name" value="PROKAR_LIPOPROTEIN"/>
    <property type="match status" value="1"/>
</dbReference>
<dbReference type="Proteomes" id="UP000190961">
    <property type="component" value="Unassembled WGS sequence"/>
</dbReference>
<dbReference type="Gene3D" id="1.25.40.390">
    <property type="match status" value="1"/>
</dbReference>
<evidence type="ECO:0000256" key="2">
    <source>
        <dbReference type="ARBA" id="ARBA00006275"/>
    </source>
</evidence>
<evidence type="ECO:0000256" key="5">
    <source>
        <dbReference type="ARBA" id="ARBA00023237"/>
    </source>
</evidence>
<dbReference type="OrthoDB" id="5694214at2"/>
<dbReference type="InterPro" id="IPR033985">
    <property type="entry name" value="SusD-like_N"/>
</dbReference>
<feature type="domain" description="SusD-like N-terminal" evidence="8">
    <location>
        <begin position="94"/>
        <end position="221"/>
    </location>
</feature>
<dbReference type="InterPro" id="IPR011990">
    <property type="entry name" value="TPR-like_helical_dom_sf"/>
</dbReference>
<dbReference type="STRING" id="688867.SAMN05660236_2344"/>
<evidence type="ECO:0000256" key="4">
    <source>
        <dbReference type="ARBA" id="ARBA00023136"/>
    </source>
</evidence>
<protein>
    <submittedName>
        <fullName evidence="9">Starch-binding associating with outer membrane</fullName>
    </submittedName>
</protein>
<evidence type="ECO:0000313" key="9">
    <source>
        <dbReference type="EMBL" id="SKC64666.1"/>
    </source>
</evidence>
<dbReference type="AlphaFoldDB" id="A0A1T5KLQ2"/>
<feature type="domain" description="RagB/SusD" evidence="7">
    <location>
        <begin position="271"/>
        <end position="533"/>
    </location>
</feature>
<proteinExistence type="inferred from homology"/>
<evidence type="ECO:0000256" key="6">
    <source>
        <dbReference type="SAM" id="SignalP"/>
    </source>
</evidence>
<organism evidence="9 10">
    <name type="scientific">Ohtaekwangia koreensis</name>
    <dbReference type="NCBI Taxonomy" id="688867"/>
    <lineage>
        <taxon>Bacteria</taxon>
        <taxon>Pseudomonadati</taxon>
        <taxon>Bacteroidota</taxon>
        <taxon>Cytophagia</taxon>
        <taxon>Cytophagales</taxon>
        <taxon>Fulvivirgaceae</taxon>
        <taxon>Ohtaekwangia</taxon>
    </lineage>
</organism>
<dbReference type="SUPFAM" id="SSF48452">
    <property type="entry name" value="TPR-like"/>
    <property type="match status" value="1"/>
</dbReference>
<keyword evidence="4" id="KW-0472">Membrane</keyword>
<dbReference type="Pfam" id="PF14322">
    <property type="entry name" value="SusD-like_3"/>
    <property type="match status" value="1"/>
</dbReference>
<evidence type="ECO:0000313" key="10">
    <source>
        <dbReference type="Proteomes" id="UP000190961"/>
    </source>
</evidence>
<feature type="signal peptide" evidence="6">
    <location>
        <begin position="1"/>
        <end position="19"/>
    </location>
</feature>
<keyword evidence="3 6" id="KW-0732">Signal</keyword>
<gene>
    <name evidence="9" type="ORF">SAMN05660236_2344</name>
</gene>
<dbReference type="InterPro" id="IPR012944">
    <property type="entry name" value="SusD_RagB_dom"/>
</dbReference>
<accession>A0A1T5KLQ2</accession>